<sequence length="86" mass="9391">MVGLALTGVAALPSTPTSYISVCFFDGVISGNSTIERLVLEFFLALQIFVKSVYNEFLEVSAWIDRTMRDTEPGSAWAQPGELVDT</sequence>
<dbReference type="AlphaFoldDB" id="A0AAE1E042"/>
<name>A0AAE1E042_9GAST</name>
<protein>
    <submittedName>
        <fullName evidence="1">Uncharacterized protein</fullName>
    </submittedName>
</protein>
<keyword evidence="2" id="KW-1185">Reference proteome</keyword>
<dbReference type="Proteomes" id="UP001283361">
    <property type="component" value="Unassembled WGS sequence"/>
</dbReference>
<accession>A0AAE1E042</accession>
<evidence type="ECO:0000313" key="1">
    <source>
        <dbReference type="EMBL" id="KAK3789406.1"/>
    </source>
</evidence>
<comment type="caution">
    <text evidence="1">The sequence shown here is derived from an EMBL/GenBank/DDBJ whole genome shotgun (WGS) entry which is preliminary data.</text>
</comment>
<evidence type="ECO:0000313" key="2">
    <source>
        <dbReference type="Proteomes" id="UP001283361"/>
    </source>
</evidence>
<proteinExistence type="predicted"/>
<gene>
    <name evidence="1" type="ORF">RRG08_005554</name>
</gene>
<reference evidence="1" key="1">
    <citation type="journal article" date="2023" name="G3 (Bethesda)">
        <title>A reference genome for the long-term kleptoplast-retaining sea slug Elysia crispata morphotype clarki.</title>
        <authorList>
            <person name="Eastman K.E."/>
            <person name="Pendleton A.L."/>
            <person name="Shaikh M.A."/>
            <person name="Suttiyut T."/>
            <person name="Ogas R."/>
            <person name="Tomko P."/>
            <person name="Gavelis G."/>
            <person name="Widhalm J.R."/>
            <person name="Wisecaver J.H."/>
        </authorList>
    </citation>
    <scope>NUCLEOTIDE SEQUENCE</scope>
    <source>
        <strain evidence="1">ECLA1</strain>
    </source>
</reference>
<organism evidence="1 2">
    <name type="scientific">Elysia crispata</name>
    <name type="common">lettuce slug</name>
    <dbReference type="NCBI Taxonomy" id="231223"/>
    <lineage>
        <taxon>Eukaryota</taxon>
        <taxon>Metazoa</taxon>
        <taxon>Spiralia</taxon>
        <taxon>Lophotrochozoa</taxon>
        <taxon>Mollusca</taxon>
        <taxon>Gastropoda</taxon>
        <taxon>Heterobranchia</taxon>
        <taxon>Euthyneura</taxon>
        <taxon>Panpulmonata</taxon>
        <taxon>Sacoglossa</taxon>
        <taxon>Placobranchoidea</taxon>
        <taxon>Plakobranchidae</taxon>
        <taxon>Elysia</taxon>
    </lineage>
</organism>
<dbReference type="EMBL" id="JAWDGP010001677">
    <property type="protein sequence ID" value="KAK3789406.1"/>
    <property type="molecule type" value="Genomic_DNA"/>
</dbReference>